<dbReference type="InterPro" id="IPR014592">
    <property type="entry name" value="P-loop_UCP034888"/>
</dbReference>
<sequence length="446" mass="49235">MHTTPLALTVEGYKAIRDRSEIAVKPLTVISGANSSGKSSFFQPFLMMKQTLDSAFDPGPLLLYGPNVKVTEYGQILSRGKARTDVVDHFTVAIRQGDASREVRFVATQNGISIASDTARSGDAETVLSDPLTKKNIDRLREAHRDRVERYSRIFEKDLGDPIAEKVDFSVYRNRCFLEASLILRGSKRSYNFAITEDADDDRWVQFLRGIIHVPGLRGNPERAYSRSAVGATYPGTFETYVASIVYEWSVADSPLLNQLSAQLRELGLTWKLLARRLNDASIELLVGRTQHAQQGGAQDLVSVADVGFGVSQTLPVLVALLAAKPGQLVYIEQPEIHLHPRAQLALASTLVSAANRGVNVVAETHSSLLIRGIQTEIARGHLPAESLSLNWFARDPVTGFQVITEAEVDEAGRFGEWPVDFDDISREADWQYLDAVQDLDAGNER</sequence>
<dbReference type="InterPro" id="IPR027417">
    <property type="entry name" value="P-loop_NTPase"/>
</dbReference>
<dbReference type="InterPro" id="IPR051396">
    <property type="entry name" value="Bact_Antivir_Def_Nuclease"/>
</dbReference>
<gene>
    <name evidence="2" type="ORF">Q5716_08245</name>
</gene>
<dbReference type="PANTHER" id="PTHR43581:SF2">
    <property type="entry name" value="EXCINUCLEASE ATPASE SUBUNIT"/>
    <property type="match status" value="1"/>
</dbReference>
<accession>A0ABT9BMF5</accession>
<comment type="caution">
    <text evidence="2">The sequence shown here is derived from an EMBL/GenBank/DDBJ whole genome shotgun (WGS) entry which is preliminary data.</text>
</comment>
<feature type="domain" description="ATPase AAA-type core" evidence="1">
    <location>
        <begin position="27"/>
        <end position="371"/>
    </location>
</feature>
<keyword evidence="3" id="KW-1185">Reference proteome</keyword>
<dbReference type="Pfam" id="PF13304">
    <property type="entry name" value="AAA_21"/>
    <property type="match status" value="1"/>
</dbReference>
<protein>
    <submittedName>
        <fullName evidence="2">AAA family ATPase</fullName>
    </submittedName>
</protein>
<name>A0ABT9BMF5_9MICO</name>
<dbReference type="Proteomes" id="UP001241072">
    <property type="component" value="Unassembled WGS sequence"/>
</dbReference>
<evidence type="ECO:0000259" key="1">
    <source>
        <dbReference type="Pfam" id="PF13304"/>
    </source>
</evidence>
<reference evidence="2 3" key="1">
    <citation type="submission" date="2023-07" db="EMBL/GenBank/DDBJ databases">
        <title>Protaetiibacter sp. nov WY-16 isolated from soil.</title>
        <authorList>
            <person name="Liu B."/>
            <person name="Wan Y."/>
        </authorList>
    </citation>
    <scope>NUCLEOTIDE SEQUENCE [LARGE SCALE GENOMIC DNA]</scope>
    <source>
        <strain evidence="2 3">WY-16</strain>
    </source>
</reference>
<dbReference type="EMBL" id="JAUQUB010000001">
    <property type="protein sequence ID" value="MDO7882211.1"/>
    <property type="molecule type" value="Genomic_DNA"/>
</dbReference>
<dbReference type="RefSeq" id="WP_305002593.1">
    <property type="nucleotide sequence ID" value="NZ_JAUQUB010000001.1"/>
</dbReference>
<evidence type="ECO:0000313" key="2">
    <source>
        <dbReference type="EMBL" id="MDO7882211.1"/>
    </source>
</evidence>
<dbReference type="PIRSF" id="PIRSF034888">
    <property type="entry name" value="P-loop_UCP034888"/>
    <property type="match status" value="1"/>
</dbReference>
<dbReference type="SUPFAM" id="SSF52540">
    <property type="entry name" value="P-loop containing nucleoside triphosphate hydrolases"/>
    <property type="match status" value="1"/>
</dbReference>
<organism evidence="2 3">
    <name type="scientific">Antiquaquibacter soli</name>
    <dbReference type="NCBI Taxonomy" id="3064523"/>
    <lineage>
        <taxon>Bacteria</taxon>
        <taxon>Bacillati</taxon>
        <taxon>Actinomycetota</taxon>
        <taxon>Actinomycetes</taxon>
        <taxon>Micrococcales</taxon>
        <taxon>Microbacteriaceae</taxon>
        <taxon>Antiquaquibacter</taxon>
    </lineage>
</organism>
<evidence type="ECO:0000313" key="3">
    <source>
        <dbReference type="Proteomes" id="UP001241072"/>
    </source>
</evidence>
<dbReference type="PANTHER" id="PTHR43581">
    <property type="entry name" value="ATP/GTP PHOSPHATASE"/>
    <property type="match status" value="1"/>
</dbReference>
<dbReference type="InterPro" id="IPR003959">
    <property type="entry name" value="ATPase_AAA_core"/>
</dbReference>
<proteinExistence type="predicted"/>